<organism evidence="10 11">
    <name type="scientific">Hyphomicrobium denitrificans 1NES1</name>
    <dbReference type="NCBI Taxonomy" id="670307"/>
    <lineage>
        <taxon>Bacteria</taxon>
        <taxon>Pseudomonadati</taxon>
        <taxon>Pseudomonadota</taxon>
        <taxon>Alphaproteobacteria</taxon>
        <taxon>Hyphomicrobiales</taxon>
        <taxon>Hyphomicrobiaceae</taxon>
        <taxon>Hyphomicrobium</taxon>
    </lineage>
</organism>
<dbReference type="OrthoDB" id="9781491at2"/>
<comment type="pathway">
    <text evidence="1">Nucleoside biosynthesis; alpha-ribazole biosynthesis; alpha-ribazole from 5,6-dimethylbenzimidazole: step 1/2.</text>
</comment>
<dbReference type="CDD" id="cd02439">
    <property type="entry name" value="DMB-PRT_CobT"/>
    <property type="match status" value="1"/>
</dbReference>
<evidence type="ECO:0000256" key="7">
    <source>
        <dbReference type="ARBA" id="ARBA00022679"/>
    </source>
</evidence>
<sequence length="348" mass="36173">MNIIDKEAPSRAVLEAQLRARIRGKAKPVGSLGRIEDLALQIGMVSGTLRPDLGRAKVLVFAADHGLTAEGVTAYPSAITREIAKMVLAANAGVNVLARASGIDVVLVDAGMLEPLPPHDQLIERRVASGTRNSRLEPAMSPDECAQALEAGRATDAQLADDEVGIVGYGEIGIGNTSAAALVACALTGIDLAALVGPGAGAPALGLEHKRKILEIVWARANIQAISPDERAREALRQFGGFEIAMMAGAMAAAAAERRIIVVDGFISTVAALAAIALYPETRACCVFAHCSAEPGHKALLDHLGARPLLQLDMRLGEGTGAALAIPLIRAAELMLRDMAELPGEHPA</sequence>
<keyword evidence="6 10" id="KW-0328">Glycosyltransferase</keyword>
<evidence type="ECO:0000256" key="2">
    <source>
        <dbReference type="ARBA" id="ARBA00007110"/>
    </source>
</evidence>
<dbReference type="FunFam" id="3.40.50.10210:FF:000001">
    <property type="entry name" value="Nicotinate-nucleotide--dimethylbenzimidazole phosphoribosyltransferase"/>
    <property type="match status" value="1"/>
</dbReference>
<dbReference type="KEGG" id="hdt:HYPDE_36478"/>
<dbReference type="InterPro" id="IPR023195">
    <property type="entry name" value="Nict_dMeBzImd_PRibTrfase_N"/>
</dbReference>
<name>N0B9R0_9HYPH</name>
<dbReference type="RefSeq" id="WP_015598984.1">
    <property type="nucleotide sequence ID" value="NC_021172.1"/>
</dbReference>
<keyword evidence="7 10" id="KW-0808">Transferase</keyword>
<comment type="similarity">
    <text evidence="2">Belongs to the CobT family.</text>
</comment>
<accession>N0B9R0</accession>
<reference evidence="10 11" key="1">
    <citation type="journal article" date="2013" name="Genome Announc.">
        <title>Genome sequences for three denitrifying bacterial strains isolated from a uranium- and nitrate-contaminated subsurface environment.</title>
        <authorList>
            <person name="Venkatramanan R."/>
            <person name="Prakash O."/>
            <person name="Woyke T."/>
            <person name="Chain P."/>
            <person name="Goodwin L.A."/>
            <person name="Watson D."/>
            <person name="Brooks S."/>
            <person name="Kostka J.E."/>
            <person name="Green S.J."/>
        </authorList>
    </citation>
    <scope>NUCLEOTIDE SEQUENCE [LARGE SCALE GENOMIC DNA]</scope>
    <source>
        <strain evidence="10 11">1NES1</strain>
    </source>
</reference>
<dbReference type="EC" id="2.4.2.21" evidence="3 9"/>
<dbReference type="UniPathway" id="UPA00061">
    <property type="reaction ID" value="UER00516"/>
</dbReference>
<evidence type="ECO:0000313" key="10">
    <source>
        <dbReference type="EMBL" id="AGK58967.1"/>
    </source>
</evidence>
<dbReference type="AlphaFoldDB" id="N0B9R0"/>
<evidence type="ECO:0000256" key="5">
    <source>
        <dbReference type="ARBA" id="ARBA00022573"/>
    </source>
</evidence>
<protein>
    <recommendedName>
        <fullName evidence="4 9">Nicotinate-nucleotide--dimethylbenzimidazole phosphoribosyltransferase</fullName>
        <ecNumber evidence="3 9">2.4.2.21</ecNumber>
    </recommendedName>
</protein>
<dbReference type="PANTHER" id="PTHR43463">
    <property type="entry name" value="NICOTINATE-NUCLEOTIDE--DIMETHYLBENZIMIDAZOLE PHOSPHORIBOSYLTRANSFERASE"/>
    <property type="match status" value="1"/>
</dbReference>
<dbReference type="Gene3D" id="3.40.50.10210">
    <property type="match status" value="1"/>
</dbReference>
<gene>
    <name evidence="10" type="ORF">HYPDE_36478</name>
</gene>
<evidence type="ECO:0000256" key="1">
    <source>
        <dbReference type="ARBA" id="ARBA00005049"/>
    </source>
</evidence>
<dbReference type="EMBL" id="CP005587">
    <property type="protein sequence ID" value="AGK58967.1"/>
    <property type="molecule type" value="Genomic_DNA"/>
</dbReference>
<evidence type="ECO:0000256" key="9">
    <source>
        <dbReference type="NCBIfam" id="TIGR03160"/>
    </source>
</evidence>
<keyword evidence="11" id="KW-1185">Reference proteome</keyword>
<dbReference type="Pfam" id="PF02277">
    <property type="entry name" value="DBI_PRT"/>
    <property type="match status" value="1"/>
</dbReference>
<dbReference type="SUPFAM" id="SSF52733">
    <property type="entry name" value="Nicotinate mononucleotide:5,6-dimethylbenzimidazole phosphoribosyltransferase (CobT)"/>
    <property type="match status" value="1"/>
</dbReference>
<proteinExistence type="inferred from homology"/>
<dbReference type="eggNOG" id="COG2038">
    <property type="taxonomic scope" value="Bacteria"/>
</dbReference>
<dbReference type="NCBIfam" id="NF000996">
    <property type="entry name" value="PRK00105.1"/>
    <property type="match status" value="1"/>
</dbReference>
<dbReference type="HOGENOM" id="CLU_002982_0_0_5"/>
<evidence type="ECO:0000256" key="3">
    <source>
        <dbReference type="ARBA" id="ARBA00011991"/>
    </source>
</evidence>
<evidence type="ECO:0000313" key="11">
    <source>
        <dbReference type="Proteomes" id="UP000005952"/>
    </source>
</evidence>
<dbReference type="InterPro" id="IPR003200">
    <property type="entry name" value="Nict_dMeBzImd_PRibTrfase"/>
</dbReference>
<dbReference type="Gene3D" id="1.10.1610.10">
    <property type="match status" value="1"/>
</dbReference>
<dbReference type="STRING" id="670307.HYPDE_36478"/>
<dbReference type="InterPro" id="IPR017846">
    <property type="entry name" value="Nict_dMeBzImd_PRibTrfase_bact"/>
</dbReference>
<comment type="catalytic activity">
    <reaction evidence="8">
        <text>5,6-dimethylbenzimidazole + nicotinate beta-D-ribonucleotide = alpha-ribazole 5'-phosphate + nicotinate + H(+)</text>
        <dbReference type="Rhea" id="RHEA:11196"/>
        <dbReference type="ChEBI" id="CHEBI:15378"/>
        <dbReference type="ChEBI" id="CHEBI:15890"/>
        <dbReference type="ChEBI" id="CHEBI:32544"/>
        <dbReference type="ChEBI" id="CHEBI:57502"/>
        <dbReference type="ChEBI" id="CHEBI:57918"/>
        <dbReference type="EC" id="2.4.2.21"/>
    </reaction>
</comment>
<dbReference type="GO" id="GO:0009236">
    <property type="term" value="P:cobalamin biosynthetic process"/>
    <property type="evidence" value="ECO:0007669"/>
    <property type="project" value="UniProtKB-UniRule"/>
</dbReference>
<dbReference type="GO" id="GO:0008939">
    <property type="term" value="F:nicotinate-nucleotide-dimethylbenzimidazole phosphoribosyltransferase activity"/>
    <property type="evidence" value="ECO:0007669"/>
    <property type="project" value="UniProtKB-UniRule"/>
</dbReference>
<dbReference type="PANTHER" id="PTHR43463:SF1">
    <property type="entry name" value="NICOTINATE-NUCLEOTIDE--DIMETHYLBENZIMIDAZOLE PHOSPHORIBOSYLTRANSFERASE"/>
    <property type="match status" value="1"/>
</dbReference>
<dbReference type="Proteomes" id="UP000005952">
    <property type="component" value="Chromosome"/>
</dbReference>
<dbReference type="NCBIfam" id="TIGR03160">
    <property type="entry name" value="cobT_DBIPRT"/>
    <property type="match status" value="1"/>
</dbReference>
<evidence type="ECO:0000256" key="4">
    <source>
        <dbReference type="ARBA" id="ARBA00015486"/>
    </source>
</evidence>
<keyword evidence="5" id="KW-0169">Cobalamin biosynthesis</keyword>
<dbReference type="InterPro" id="IPR036087">
    <property type="entry name" value="Nict_dMeBzImd_PRibTrfase_sf"/>
</dbReference>
<evidence type="ECO:0000256" key="8">
    <source>
        <dbReference type="ARBA" id="ARBA00047340"/>
    </source>
</evidence>
<evidence type="ECO:0000256" key="6">
    <source>
        <dbReference type="ARBA" id="ARBA00022676"/>
    </source>
</evidence>